<dbReference type="PANTHER" id="PTHR35984:SF1">
    <property type="entry name" value="PERIPLASMIC SERINE PROTEASE"/>
    <property type="match status" value="1"/>
</dbReference>
<dbReference type="GO" id="GO:0016020">
    <property type="term" value="C:membrane"/>
    <property type="evidence" value="ECO:0007669"/>
    <property type="project" value="InterPro"/>
</dbReference>
<dbReference type="Gene3D" id="3.90.226.10">
    <property type="entry name" value="2-enoyl-CoA Hydratase, Chain A, domain 1"/>
    <property type="match status" value="1"/>
</dbReference>
<dbReference type="SUPFAM" id="SSF52096">
    <property type="entry name" value="ClpP/crotonase"/>
    <property type="match status" value="1"/>
</dbReference>
<sequence length="263" mass="30266">MWIPIIITLAVFLYAKKQTECFLSLKYFQFKNKSRFLLVIDNPWVDDDSLHLTNYLKKSLLHKFIIDIDDDNKFQSWFGDVIRDKIETIDIVIHSYGGSLVASDTIIKNLLDYTGTINIYVPYHAMSAGTRLMLVGDKIYMNSFSLASPMDPQVMMMDECVGQYSVKSLMKLVELKGIKKVKDATGLNYVEFKKLYDDNIRVLNLILHKKYKKKTINNIVQKLGYGNIPHHIPHSPEELKRIGIPVVTDVPADIMDLFELIGQ</sequence>
<evidence type="ECO:0000313" key="1">
    <source>
        <dbReference type="EMBL" id="AYV83613.1"/>
    </source>
</evidence>
<dbReference type="EMBL" id="MK072391">
    <property type="protein sequence ID" value="AYV83613.1"/>
    <property type="molecule type" value="Genomic_DNA"/>
</dbReference>
<dbReference type="InterPro" id="IPR002825">
    <property type="entry name" value="Pept_S49_ser-pept_pro"/>
</dbReference>
<gene>
    <name evidence="1" type="ORF">Hyperionvirus9_30</name>
</gene>
<accession>A0A3G5ACK2</accession>
<name>A0A3G5ACK2_9VIRU</name>
<organism evidence="1">
    <name type="scientific">Hyperionvirus sp</name>
    <dbReference type="NCBI Taxonomy" id="2487770"/>
    <lineage>
        <taxon>Viruses</taxon>
        <taxon>Varidnaviria</taxon>
        <taxon>Bamfordvirae</taxon>
        <taxon>Nucleocytoviricota</taxon>
        <taxon>Megaviricetes</taxon>
        <taxon>Imitervirales</taxon>
        <taxon>Mimiviridae</taxon>
        <taxon>Klosneuvirinae</taxon>
    </lineage>
</organism>
<protein>
    <submittedName>
        <fullName evidence="1">Serine dehydrogenase proteinase</fullName>
    </submittedName>
</protein>
<reference evidence="1" key="1">
    <citation type="submission" date="2018-10" db="EMBL/GenBank/DDBJ databases">
        <title>Hidden diversity of soil giant viruses.</title>
        <authorList>
            <person name="Schulz F."/>
            <person name="Alteio L."/>
            <person name="Goudeau D."/>
            <person name="Ryan E.M."/>
            <person name="Malmstrom R.R."/>
            <person name="Blanchard J."/>
            <person name="Woyke T."/>
        </authorList>
    </citation>
    <scope>NUCLEOTIDE SEQUENCE</scope>
    <source>
        <strain evidence="1">HYV1</strain>
    </source>
</reference>
<dbReference type="PANTHER" id="PTHR35984">
    <property type="entry name" value="PERIPLASMIC SERINE PROTEASE"/>
    <property type="match status" value="1"/>
</dbReference>
<dbReference type="Pfam" id="PF01972">
    <property type="entry name" value="SDH_protease"/>
    <property type="match status" value="1"/>
</dbReference>
<proteinExistence type="predicted"/>
<dbReference type="InterPro" id="IPR029045">
    <property type="entry name" value="ClpP/crotonase-like_dom_sf"/>
</dbReference>